<organism evidence="1 2">
    <name type="scientific">Candidatus Limivivens intestinipullorum</name>
    <dbReference type="NCBI Taxonomy" id="2840858"/>
    <lineage>
        <taxon>Bacteria</taxon>
        <taxon>Bacillati</taxon>
        <taxon>Bacillota</taxon>
        <taxon>Clostridia</taxon>
        <taxon>Lachnospirales</taxon>
        <taxon>Lachnospiraceae</taxon>
        <taxon>Lachnospiraceae incertae sedis</taxon>
        <taxon>Candidatus Limivivens</taxon>
    </lineage>
</organism>
<name>A0A9D1ESK6_9FIRM</name>
<comment type="caution">
    <text evidence="1">The sequence shown here is derived from an EMBL/GenBank/DDBJ whole genome shotgun (WGS) entry which is preliminary data.</text>
</comment>
<protein>
    <submittedName>
        <fullName evidence="1">Uncharacterized protein</fullName>
    </submittedName>
</protein>
<evidence type="ECO:0000313" key="1">
    <source>
        <dbReference type="EMBL" id="HIS31163.1"/>
    </source>
</evidence>
<evidence type="ECO:0000313" key="2">
    <source>
        <dbReference type="Proteomes" id="UP000823935"/>
    </source>
</evidence>
<reference evidence="1" key="1">
    <citation type="submission" date="2020-10" db="EMBL/GenBank/DDBJ databases">
        <authorList>
            <person name="Gilroy R."/>
        </authorList>
    </citation>
    <scope>NUCLEOTIDE SEQUENCE</scope>
    <source>
        <strain evidence="1">CHK190-19873</strain>
    </source>
</reference>
<gene>
    <name evidence="1" type="ORF">IAB44_06410</name>
</gene>
<dbReference type="EMBL" id="DVIQ01000030">
    <property type="protein sequence ID" value="HIS31163.1"/>
    <property type="molecule type" value="Genomic_DNA"/>
</dbReference>
<dbReference type="AlphaFoldDB" id="A0A9D1ESK6"/>
<reference evidence="1" key="2">
    <citation type="journal article" date="2021" name="PeerJ">
        <title>Extensive microbial diversity within the chicken gut microbiome revealed by metagenomics and culture.</title>
        <authorList>
            <person name="Gilroy R."/>
            <person name="Ravi A."/>
            <person name="Getino M."/>
            <person name="Pursley I."/>
            <person name="Horton D.L."/>
            <person name="Alikhan N.F."/>
            <person name="Baker D."/>
            <person name="Gharbi K."/>
            <person name="Hall N."/>
            <person name="Watson M."/>
            <person name="Adriaenssens E.M."/>
            <person name="Foster-Nyarko E."/>
            <person name="Jarju S."/>
            <person name="Secka A."/>
            <person name="Antonio M."/>
            <person name="Oren A."/>
            <person name="Chaudhuri R.R."/>
            <person name="La Ragione R."/>
            <person name="Hildebrand F."/>
            <person name="Pallen M.J."/>
        </authorList>
    </citation>
    <scope>NUCLEOTIDE SEQUENCE</scope>
    <source>
        <strain evidence="1">CHK190-19873</strain>
    </source>
</reference>
<dbReference type="Proteomes" id="UP000823935">
    <property type="component" value="Unassembled WGS sequence"/>
</dbReference>
<proteinExistence type="predicted"/>
<accession>A0A9D1ESK6</accession>
<sequence>MGTTSNDAKSICKSINELTKEIRWFRMLVDEIAKAELGRRALEELAYEEEQARQDPPSPE</sequence>